<dbReference type="InterPro" id="IPR030878">
    <property type="entry name" value="Ribosomal_uL15"/>
</dbReference>
<name>A0AAW1RV64_9CHLO</name>
<evidence type="ECO:0000256" key="2">
    <source>
        <dbReference type="ARBA" id="ARBA00022980"/>
    </source>
</evidence>
<dbReference type="PANTHER" id="PTHR12934">
    <property type="entry name" value="50S RIBOSOMAL PROTEIN L15"/>
    <property type="match status" value="1"/>
</dbReference>
<evidence type="ECO:0000259" key="5">
    <source>
        <dbReference type="Pfam" id="PF00828"/>
    </source>
</evidence>
<evidence type="ECO:0000313" key="7">
    <source>
        <dbReference type="Proteomes" id="UP001438707"/>
    </source>
</evidence>
<feature type="compositionally biased region" description="Basic residues" evidence="4">
    <location>
        <begin position="79"/>
        <end position="91"/>
    </location>
</feature>
<keyword evidence="7" id="KW-1185">Reference proteome</keyword>
<dbReference type="Gene3D" id="3.100.10.10">
    <property type="match status" value="1"/>
</dbReference>
<dbReference type="NCBIfam" id="TIGR01071">
    <property type="entry name" value="rplO_bact"/>
    <property type="match status" value="1"/>
</dbReference>
<dbReference type="Pfam" id="PF00828">
    <property type="entry name" value="Ribosomal_L27A"/>
    <property type="match status" value="1"/>
</dbReference>
<reference evidence="6 7" key="1">
    <citation type="journal article" date="2024" name="Nat. Commun.">
        <title>Phylogenomics reveals the evolutionary origins of lichenization in chlorophyte algae.</title>
        <authorList>
            <person name="Puginier C."/>
            <person name="Libourel C."/>
            <person name="Otte J."/>
            <person name="Skaloud P."/>
            <person name="Haon M."/>
            <person name="Grisel S."/>
            <person name="Petersen M."/>
            <person name="Berrin J.G."/>
            <person name="Delaux P.M."/>
            <person name="Dal Grande F."/>
            <person name="Keller J."/>
        </authorList>
    </citation>
    <scope>NUCLEOTIDE SEQUENCE [LARGE SCALE GENOMIC DNA]</scope>
    <source>
        <strain evidence="6 7">SAG 2145</strain>
    </source>
</reference>
<dbReference type="GO" id="GO:0006412">
    <property type="term" value="P:translation"/>
    <property type="evidence" value="ECO:0007669"/>
    <property type="project" value="InterPro"/>
</dbReference>
<accession>A0AAW1RV64</accession>
<evidence type="ECO:0000313" key="6">
    <source>
        <dbReference type="EMBL" id="KAK9837672.1"/>
    </source>
</evidence>
<dbReference type="InterPro" id="IPR005749">
    <property type="entry name" value="Ribosomal_uL15_bac-type"/>
</dbReference>
<dbReference type="Proteomes" id="UP001438707">
    <property type="component" value="Unassembled WGS sequence"/>
</dbReference>
<keyword evidence="3" id="KW-0687">Ribonucleoprotein</keyword>
<feature type="domain" description="Large ribosomal subunit protein uL15/eL18" evidence="5">
    <location>
        <begin position="123"/>
        <end position="205"/>
    </location>
</feature>
<comment type="similarity">
    <text evidence="1">Belongs to the universal ribosomal protein uL15 family.</text>
</comment>
<dbReference type="GO" id="GO:0005762">
    <property type="term" value="C:mitochondrial large ribosomal subunit"/>
    <property type="evidence" value="ECO:0007669"/>
    <property type="project" value="TreeGrafter"/>
</dbReference>
<dbReference type="HAMAP" id="MF_01341">
    <property type="entry name" value="Ribosomal_uL15"/>
    <property type="match status" value="1"/>
</dbReference>
<dbReference type="InterPro" id="IPR036227">
    <property type="entry name" value="Ribosomal_uL15/eL18_sf"/>
</dbReference>
<dbReference type="SUPFAM" id="SSF52080">
    <property type="entry name" value="Ribosomal proteins L15p and L18e"/>
    <property type="match status" value="1"/>
</dbReference>
<dbReference type="EMBL" id="JALJOS010000006">
    <property type="protein sequence ID" value="KAK9837672.1"/>
    <property type="molecule type" value="Genomic_DNA"/>
</dbReference>
<sequence length="259" mass="28077">MRRLGILSLLWSRASEPKLSACCPPHNSSLLVARYLQSSSLFSSGEQVALNNLRDNPGALKQPKRKGRGIGSGLGKTAGRGHKGQKARRGRSPKEGFEGGQTPLRVRFPKRGFHNSTSLNYIPLNVGRLQQLVQRGRLEVGQRVITMRDLLEAGAVNKQSTQNLSPGVKLLASGSKKLKTAMHLQVSQASQAAREAVQRAGGSVTTVYYNPLGLKALTRPDWFPRKGRLLPAAARPPPRLQGQHDAQGQLPPDTRLPAA</sequence>
<dbReference type="GO" id="GO:0003735">
    <property type="term" value="F:structural constituent of ribosome"/>
    <property type="evidence" value="ECO:0007669"/>
    <property type="project" value="InterPro"/>
</dbReference>
<proteinExistence type="inferred from homology"/>
<protein>
    <recommendedName>
        <fullName evidence="5">Large ribosomal subunit protein uL15/eL18 domain-containing protein</fullName>
    </recommendedName>
</protein>
<evidence type="ECO:0000256" key="3">
    <source>
        <dbReference type="ARBA" id="ARBA00023274"/>
    </source>
</evidence>
<dbReference type="AlphaFoldDB" id="A0AAW1RV64"/>
<dbReference type="InterPro" id="IPR021131">
    <property type="entry name" value="Ribosomal_uL15/eL18"/>
</dbReference>
<evidence type="ECO:0000256" key="1">
    <source>
        <dbReference type="ARBA" id="ARBA00007320"/>
    </source>
</evidence>
<gene>
    <name evidence="6" type="ORF">WJX74_002596</name>
</gene>
<feature type="region of interest" description="Disordered" evidence="4">
    <location>
        <begin position="54"/>
        <end position="104"/>
    </location>
</feature>
<evidence type="ECO:0000256" key="4">
    <source>
        <dbReference type="SAM" id="MobiDB-lite"/>
    </source>
</evidence>
<feature type="region of interest" description="Disordered" evidence="4">
    <location>
        <begin position="228"/>
        <end position="259"/>
    </location>
</feature>
<keyword evidence="2" id="KW-0689">Ribosomal protein</keyword>
<feature type="compositionally biased region" description="Gly residues" evidence="4">
    <location>
        <begin position="69"/>
        <end position="78"/>
    </location>
</feature>
<organism evidence="6 7">
    <name type="scientific">Apatococcus lobatus</name>
    <dbReference type="NCBI Taxonomy" id="904363"/>
    <lineage>
        <taxon>Eukaryota</taxon>
        <taxon>Viridiplantae</taxon>
        <taxon>Chlorophyta</taxon>
        <taxon>core chlorophytes</taxon>
        <taxon>Trebouxiophyceae</taxon>
        <taxon>Chlorellales</taxon>
        <taxon>Chlorellaceae</taxon>
        <taxon>Apatococcus</taxon>
    </lineage>
</organism>
<comment type="caution">
    <text evidence="6">The sequence shown here is derived from an EMBL/GenBank/DDBJ whole genome shotgun (WGS) entry which is preliminary data.</text>
</comment>
<dbReference type="PANTHER" id="PTHR12934:SF11">
    <property type="entry name" value="LARGE RIBOSOMAL SUBUNIT PROTEIN UL15M"/>
    <property type="match status" value="1"/>
</dbReference>